<gene>
    <name evidence="2" type="ORF">CHU92_03985</name>
</gene>
<dbReference type="Pfam" id="PF24731">
    <property type="entry name" value="DUF7683"/>
    <property type="match status" value="1"/>
</dbReference>
<organism evidence="2 3">
    <name type="scientific">Flavobacterium cyanobacteriorum</name>
    <dbReference type="NCBI Taxonomy" id="2022802"/>
    <lineage>
        <taxon>Bacteria</taxon>
        <taxon>Pseudomonadati</taxon>
        <taxon>Bacteroidota</taxon>
        <taxon>Flavobacteriia</taxon>
        <taxon>Flavobacteriales</taxon>
        <taxon>Flavobacteriaceae</taxon>
        <taxon>Flavobacterium</taxon>
    </lineage>
</organism>
<reference evidence="2 3" key="1">
    <citation type="submission" date="2017-07" db="EMBL/GenBank/DDBJ databases">
        <title>Flavobacterium cyanobacteriorum sp. nov., isolated from cyanobacterial aggregates in a eutrophic lake.</title>
        <authorList>
            <person name="Cai H."/>
        </authorList>
    </citation>
    <scope>NUCLEOTIDE SEQUENCE [LARGE SCALE GENOMIC DNA]</scope>
    <source>
        <strain evidence="2 3">TH021</strain>
    </source>
</reference>
<evidence type="ECO:0000259" key="1">
    <source>
        <dbReference type="Pfam" id="PF24731"/>
    </source>
</evidence>
<name>A0A255ZLY3_9FLAO</name>
<dbReference type="EMBL" id="NOXV01000196">
    <property type="protein sequence ID" value="OYQ42486.1"/>
    <property type="molecule type" value="Genomic_DNA"/>
</dbReference>
<keyword evidence="3" id="KW-1185">Reference proteome</keyword>
<dbReference type="AlphaFoldDB" id="A0A255ZLY3"/>
<sequence length="112" mass="13532">MKYKNISMNNVDDLFLRVINVYDINSKELKYRIIDTEFSESGIENLLTPYKNDEDLFLRSYEITLEIAAYIQKMYINKIDFDFSKNLYFLETVAPKDFLYSYKEFLNNLKNF</sequence>
<feature type="domain" description="DUF7683" evidence="1">
    <location>
        <begin position="17"/>
        <end position="91"/>
    </location>
</feature>
<comment type="caution">
    <text evidence="2">The sequence shown here is derived from an EMBL/GenBank/DDBJ whole genome shotgun (WGS) entry which is preliminary data.</text>
</comment>
<dbReference type="InterPro" id="IPR056100">
    <property type="entry name" value="DUF7683"/>
</dbReference>
<evidence type="ECO:0000313" key="2">
    <source>
        <dbReference type="EMBL" id="OYQ42486.1"/>
    </source>
</evidence>
<accession>A0A255ZLY3</accession>
<evidence type="ECO:0000313" key="3">
    <source>
        <dbReference type="Proteomes" id="UP000216605"/>
    </source>
</evidence>
<dbReference type="Proteomes" id="UP000216605">
    <property type="component" value="Unassembled WGS sequence"/>
</dbReference>
<protein>
    <recommendedName>
        <fullName evidence="1">DUF7683 domain-containing protein</fullName>
    </recommendedName>
</protein>
<proteinExistence type="predicted"/>